<comment type="caution">
    <text evidence="1">The sequence shown here is derived from an EMBL/GenBank/DDBJ whole genome shotgun (WGS) entry which is preliminary data.</text>
</comment>
<dbReference type="EMBL" id="JARQZJ010000017">
    <property type="protein sequence ID" value="KAK9873298.1"/>
    <property type="molecule type" value="Genomic_DNA"/>
</dbReference>
<dbReference type="AlphaFoldDB" id="A0AAW1TX50"/>
<name>A0AAW1TX50_9CUCU</name>
<protein>
    <submittedName>
        <fullName evidence="1">Uncharacterized protein</fullName>
    </submittedName>
</protein>
<dbReference type="Proteomes" id="UP001431783">
    <property type="component" value="Unassembled WGS sequence"/>
</dbReference>
<evidence type="ECO:0000313" key="1">
    <source>
        <dbReference type="EMBL" id="KAK9873298.1"/>
    </source>
</evidence>
<accession>A0AAW1TX50</accession>
<keyword evidence="2" id="KW-1185">Reference proteome</keyword>
<evidence type="ECO:0000313" key="2">
    <source>
        <dbReference type="Proteomes" id="UP001431783"/>
    </source>
</evidence>
<organism evidence="1 2">
    <name type="scientific">Henosepilachna vigintioctopunctata</name>
    <dbReference type="NCBI Taxonomy" id="420089"/>
    <lineage>
        <taxon>Eukaryota</taxon>
        <taxon>Metazoa</taxon>
        <taxon>Ecdysozoa</taxon>
        <taxon>Arthropoda</taxon>
        <taxon>Hexapoda</taxon>
        <taxon>Insecta</taxon>
        <taxon>Pterygota</taxon>
        <taxon>Neoptera</taxon>
        <taxon>Endopterygota</taxon>
        <taxon>Coleoptera</taxon>
        <taxon>Polyphaga</taxon>
        <taxon>Cucujiformia</taxon>
        <taxon>Coccinelloidea</taxon>
        <taxon>Coccinellidae</taxon>
        <taxon>Epilachninae</taxon>
        <taxon>Epilachnini</taxon>
        <taxon>Henosepilachna</taxon>
    </lineage>
</organism>
<sequence>MPIPCYKAAASCPFSRFLRQAVAYYGTIREAVSTRLRQSSVCIPKDPSSYLVEVELTLETERLYVRITTPYRITLPLRAIRVLRDSLDKRGTLSFPRSLPPEGTHRLGISSQKEELPLTGSAGFNQYLSKARH</sequence>
<reference evidence="1 2" key="1">
    <citation type="submission" date="2023-03" db="EMBL/GenBank/DDBJ databases">
        <title>Genome insight into feeding habits of ladybird beetles.</title>
        <authorList>
            <person name="Li H.-S."/>
            <person name="Huang Y.-H."/>
            <person name="Pang H."/>
        </authorList>
    </citation>
    <scope>NUCLEOTIDE SEQUENCE [LARGE SCALE GENOMIC DNA]</scope>
    <source>
        <strain evidence="1">SYSU_2023b</strain>
        <tissue evidence="1">Whole body</tissue>
    </source>
</reference>
<gene>
    <name evidence="1" type="ORF">WA026_021787</name>
</gene>
<proteinExistence type="predicted"/>